<comment type="caution">
    <text evidence="6">The sequence shown here is derived from an EMBL/GenBank/DDBJ whole genome shotgun (WGS) entry which is preliminary data.</text>
</comment>
<keyword evidence="4 5" id="KW-0472">Membrane</keyword>
<feature type="transmembrane region" description="Helical" evidence="5">
    <location>
        <begin position="115"/>
        <end position="140"/>
    </location>
</feature>
<dbReference type="InterPro" id="IPR036259">
    <property type="entry name" value="MFS_trans_sf"/>
</dbReference>
<evidence type="ECO:0000256" key="1">
    <source>
        <dbReference type="ARBA" id="ARBA00004141"/>
    </source>
</evidence>
<comment type="subcellular location">
    <subcellularLocation>
        <location evidence="1">Membrane</location>
        <topology evidence="1">Multi-pass membrane protein</topology>
    </subcellularLocation>
</comment>
<dbReference type="PANTHER" id="PTHR23507">
    <property type="entry name" value="ZGC:174356"/>
    <property type="match status" value="1"/>
</dbReference>
<protein>
    <submittedName>
        <fullName evidence="6">Uncharacterized protein</fullName>
    </submittedName>
</protein>
<feature type="transmembrane region" description="Helical" evidence="5">
    <location>
        <begin position="311"/>
        <end position="330"/>
    </location>
</feature>
<dbReference type="PANTHER" id="PTHR23507:SF1">
    <property type="entry name" value="FI18259P1-RELATED"/>
    <property type="match status" value="1"/>
</dbReference>
<dbReference type="Proteomes" id="UP000663828">
    <property type="component" value="Unassembled WGS sequence"/>
</dbReference>
<evidence type="ECO:0000313" key="8">
    <source>
        <dbReference type="Proteomes" id="UP000663828"/>
    </source>
</evidence>
<feature type="transmembrane region" description="Helical" evidence="5">
    <location>
        <begin position="152"/>
        <end position="175"/>
    </location>
</feature>
<dbReference type="EMBL" id="CAJNOJ010000285">
    <property type="protein sequence ID" value="CAF1369436.1"/>
    <property type="molecule type" value="Genomic_DNA"/>
</dbReference>
<evidence type="ECO:0000256" key="3">
    <source>
        <dbReference type="ARBA" id="ARBA00022989"/>
    </source>
</evidence>
<feature type="transmembrane region" description="Helical" evidence="5">
    <location>
        <begin position="336"/>
        <end position="357"/>
    </location>
</feature>
<feature type="transmembrane region" description="Helical" evidence="5">
    <location>
        <begin position="404"/>
        <end position="424"/>
    </location>
</feature>
<dbReference type="OrthoDB" id="3026777at2759"/>
<gene>
    <name evidence="7" type="ORF">EDS130_LOCUS34288</name>
    <name evidence="6" type="ORF">XAT740_LOCUS27513</name>
</gene>
<evidence type="ECO:0000313" key="6">
    <source>
        <dbReference type="EMBL" id="CAF1275149.1"/>
    </source>
</evidence>
<evidence type="ECO:0000256" key="5">
    <source>
        <dbReference type="SAM" id="Phobius"/>
    </source>
</evidence>
<organism evidence="6 8">
    <name type="scientific">Adineta ricciae</name>
    <name type="common">Rotifer</name>
    <dbReference type="NCBI Taxonomy" id="249248"/>
    <lineage>
        <taxon>Eukaryota</taxon>
        <taxon>Metazoa</taxon>
        <taxon>Spiralia</taxon>
        <taxon>Gnathifera</taxon>
        <taxon>Rotifera</taxon>
        <taxon>Eurotatoria</taxon>
        <taxon>Bdelloidea</taxon>
        <taxon>Adinetida</taxon>
        <taxon>Adinetidae</taxon>
        <taxon>Adineta</taxon>
    </lineage>
</organism>
<keyword evidence="2 5" id="KW-0812">Transmembrane</keyword>
<feature type="transmembrane region" description="Helical" evidence="5">
    <location>
        <begin position="63"/>
        <end position="81"/>
    </location>
</feature>
<dbReference type="GO" id="GO:0016020">
    <property type="term" value="C:membrane"/>
    <property type="evidence" value="ECO:0007669"/>
    <property type="project" value="UniProtKB-SubCell"/>
</dbReference>
<evidence type="ECO:0000256" key="2">
    <source>
        <dbReference type="ARBA" id="ARBA00022692"/>
    </source>
</evidence>
<dbReference type="AlphaFoldDB" id="A0A815C377"/>
<keyword evidence="8" id="KW-1185">Reference proteome</keyword>
<evidence type="ECO:0000313" key="7">
    <source>
        <dbReference type="EMBL" id="CAF1369436.1"/>
    </source>
</evidence>
<dbReference type="SUPFAM" id="SSF103473">
    <property type="entry name" value="MFS general substrate transporter"/>
    <property type="match status" value="1"/>
</dbReference>
<dbReference type="Proteomes" id="UP000663852">
    <property type="component" value="Unassembled WGS sequence"/>
</dbReference>
<feature type="transmembrane region" description="Helical" evidence="5">
    <location>
        <begin position="240"/>
        <end position="260"/>
    </location>
</feature>
<feature type="transmembrane region" description="Helical" evidence="5">
    <location>
        <begin position="181"/>
        <end position="203"/>
    </location>
</feature>
<reference evidence="6" key="1">
    <citation type="submission" date="2021-02" db="EMBL/GenBank/DDBJ databases">
        <authorList>
            <person name="Nowell W R."/>
        </authorList>
    </citation>
    <scope>NUCLEOTIDE SEQUENCE</scope>
</reference>
<feature type="transmembrane region" description="Helical" evidence="5">
    <location>
        <begin position="280"/>
        <end position="299"/>
    </location>
</feature>
<sequence length="471" mass="54588">MLSSVNIYAISSIVCLESLSNCVVSSLGQYIYSFYLNKTQNESVNDDNLWAQEQSAELFWKKDLFSCIPTIIITCLLGFHMNKVGRRFVLILFLIGNSIQFFLWLFIISYQLEEYWWFISSFILGLTGSQPIFHLTLNLFVTDLTKETDRSIYFVFLDALKTFVTSIGDFLIGYYLSSYSFINLVYLSLISQIISIIIIILCFKSSPRSQTLLPVEFYNDIRIKESFWSKLNLCYSKSSCWNVFLIFFAYIFYSFANSALWSNFLWYLLDFPFNWSSIQIGNFNALSAIVTAVFSVIGMKILTRFSLCDSLICCLSQICLICLALNFVFARENWHLYLSLLIFPFVEYQSSLTWSLISKSFQPNQFHCLFTFLAIIDTICSLFGNSLFNWIYQLTVDNLPYLTFLIAVGLSMISLIFNLSFFLFSRRFSKLNENSSVESKDIDLIWLDIPIDTIESEKNSLSTLTHDLIIL</sequence>
<proteinExistence type="predicted"/>
<keyword evidence="3 5" id="KW-1133">Transmembrane helix</keyword>
<feature type="transmembrane region" description="Helical" evidence="5">
    <location>
        <begin position="369"/>
        <end position="392"/>
    </location>
</feature>
<dbReference type="EMBL" id="CAJNOR010002301">
    <property type="protein sequence ID" value="CAF1275149.1"/>
    <property type="molecule type" value="Genomic_DNA"/>
</dbReference>
<feature type="transmembrane region" description="Helical" evidence="5">
    <location>
        <begin position="88"/>
        <end position="109"/>
    </location>
</feature>
<dbReference type="Gene3D" id="1.20.1250.20">
    <property type="entry name" value="MFS general substrate transporter like domains"/>
    <property type="match status" value="1"/>
</dbReference>
<accession>A0A815C377</accession>
<feature type="transmembrane region" description="Helical" evidence="5">
    <location>
        <begin position="7"/>
        <end position="32"/>
    </location>
</feature>
<dbReference type="GO" id="GO:0022857">
    <property type="term" value="F:transmembrane transporter activity"/>
    <property type="evidence" value="ECO:0007669"/>
    <property type="project" value="TreeGrafter"/>
</dbReference>
<name>A0A815C377_ADIRI</name>
<evidence type="ECO:0000256" key="4">
    <source>
        <dbReference type="ARBA" id="ARBA00023136"/>
    </source>
</evidence>